<evidence type="ECO:0000256" key="3">
    <source>
        <dbReference type="ARBA" id="ARBA00022630"/>
    </source>
</evidence>
<dbReference type="SUPFAM" id="SSF51905">
    <property type="entry name" value="FAD/NAD(P)-binding domain"/>
    <property type="match status" value="1"/>
</dbReference>
<evidence type="ECO:0000256" key="4">
    <source>
        <dbReference type="ARBA" id="ARBA00022827"/>
    </source>
</evidence>
<keyword evidence="11" id="KW-1185">Reference proteome</keyword>
<dbReference type="PROSITE" id="PS51257">
    <property type="entry name" value="PROKAR_LIPOPROTEIN"/>
    <property type="match status" value="1"/>
</dbReference>
<feature type="domain" description="FAD dependent oxidoreductase" evidence="9">
    <location>
        <begin position="5"/>
        <end position="320"/>
    </location>
</feature>
<evidence type="ECO:0000256" key="8">
    <source>
        <dbReference type="ARBA" id="ARBA00049547"/>
    </source>
</evidence>
<dbReference type="Proteomes" id="UP001069802">
    <property type="component" value="Unassembled WGS sequence"/>
</dbReference>
<reference evidence="10" key="1">
    <citation type="submission" date="2022-12" db="EMBL/GenBank/DDBJ databases">
        <title>Bacterial isolates from different developmental stages of Nematostella vectensis.</title>
        <authorList>
            <person name="Fraune S."/>
        </authorList>
    </citation>
    <scope>NUCLEOTIDE SEQUENCE</scope>
    <source>
        <strain evidence="10">G21630-S1</strain>
    </source>
</reference>
<accession>A0ABT4LP84</accession>
<keyword evidence="5" id="KW-0560">Oxidoreductase</keyword>
<sequence length="351" mass="38793">MRIEIIGSGVVGLSCAAVFAELGHDVTIISQSKGPDDSCCSWWAGGMLAPWCEMESAEPLIGELGVESMEFWSRFSSGHYIQRGTLVVAPARDLPDLKRFGRRTENWKKVSAEEISELEPALAGRFQSGLFYPSEAHFDPRKILQALEDFLRNKAVHFQYNRSLEDADLQTPTEADFRIDCRGLAAQKELPDLRGVKGEMVLIQSDEIQLNRPIRLLHPRIPLYVVPRDNGVFMIGATMIENEERSRASVRSILELLSAAYALHPGFGEAEILEIGVDARPAFPDNLPAIIQAGSTIYVNGMYRHGYLAAPAVAALTADLIMQGYPSVREDRKSLISIGHNSRGPQRCASV</sequence>
<dbReference type="SUPFAM" id="SSF54373">
    <property type="entry name" value="FAD-linked reductases, C-terminal domain"/>
    <property type="match status" value="1"/>
</dbReference>
<comment type="cofactor">
    <cofactor evidence="1">
        <name>FAD</name>
        <dbReference type="ChEBI" id="CHEBI:57692"/>
    </cofactor>
</comment>
<evidence type="ECO:0000313" key="11">
    <source>
        <dbReference type="Proteomes" id="UP001069802"/>
    </source>
</evidence>
<organism evidence="10 11">
    <name type="scientific">Kiloniella laminariae</name>
    <dbReference type="NCBI Taxonomy" id="454162"/>
    <lineage>
        <taxon>Bacteria</taxon>
        <taxon>Pseudomonadati</taxon>
        <taxon>Pseudomonadota</taxon>
        <taxon>Alphaproteobacteria</taxon>
        <taxon>Rhodospirillales</taxon>
        <taxon>Kiloniellaceae</taxon>
        <taxon>Kiloniella</taxon>
    </lineage>
</organism>
<dbReference type="PANTHER" id="PTHR11530:SF11">
    <property type="entry name" value="D-ASPARTATE OXIDASE"/>
    <property type="match status" value="1"/>
</dbReference>
<dbReference type="InterPro" id="IPR023209">
    <property type="entry name" value="DAO"/>
</dbReference>
<dbReference type="Gene3D" id="3.30.9.10">
    <property type="entry name" value="D-Amino Acid Oxidase, subunit A, domain 2"/>
    <property type="match status" value="1"/>
</dbReference>
<dbReference type="EMBL" id="JAPWGY010000005">
    <property type="protein sequence ID" value="MCZ4282121.1"/>
    <property type="molecule type" value="Genomic_DNA"/>
</dbReference>
<comment type="caution">
    <text evidence="10">The sequence shown here is derived from an EMBL/GenBank/DDBJ whole genome shotgun (WGS) entry which is preliminary data.</text>
</comment>
<dbReference type="RefSeq" id="WP_269424267.1">
    <property type="nucleotide sequence ID" value="NZ_JAPWGY010000005.1"/>
</dbReference>
<gene>
    <name evidence="10" type="ORF">O4H49_15130</name>
</gene>
<dbReference type="InterPro" id="IPR036188">
    <property type="entry name" value="FAD/NAD-bd_sf"/>
</dbReference>
<evidence type="ECO:0000313" key="10">
    <source>
        <dbReference type="EMBL" id="MCZ4282121.1"/>
    </source>
</evidence>
<evidence type="ECO:0000256" key="7">
    <source>
        <dbReference type="ARBA" id="ARBA00039751"/>
    </source>
</evidence>
<proteinExistence type="inferred from homology"/>
<keyword evidence="4" id="KW-0274">FAD</keyword>
<evidence type="ECO:0000256" key="2">
    <source>
        <dbReference type="ARBA" id="ARBA00006730"/>
    </source>
</evidence>
<keyword evidence="3" id="KW-0285">Flavoprotein</keyword>
<comment type="catalytic activity">
    <reaction evidence="8">
        <text>a D-alpha-amino acid + O2 + H2O = a 2-oxocarboxylate + H2O2 + NH4(+)</text>
        <dbReference type="Rhea" id="RHEA:21816"/>
        <dbReference type="ChEBI" id="CHEBI:15377"/>
        <dbReference type="ChEBI" id="CHEBI:15379"/>
        <dbReference type="ChEBI" id="CHEBI:16240"/>
        <dbReference type="ChEBI" id="CHEBI:28938"/>
        <dbReference type="ChEBI" id="CHEBI:35179"/>
        <dbReference type="ChEBI" id="CHEBI:59871"/>
        <dbReference type="EC" id="1.4.3.3"/>
    </reaction>
    <physiologicalReaction direction="left-to-right" evidence="8">
        <dbReference type="Rhea" id="RHEA:21817"/>
    </physiologicalReaction>
</comment>
<evidence type="ECO:0000256" key="1">
    <source>
        <dbReference type="ARBA" id="ARBA00001974"/>
    </source>
</evidence>
<dbReference type="Pfam" id="PF01266">
    <property type="entry name" value="DAO"/>
    <property type="match status" value="1"/>
</dbReference>
<protein>
    <recommendedName>
        <fullName evidence="7">D-amino-acid oxidase</fullName>
        <ecNumber evidence="6">1.4.3.3</ecNumber>
    </recommendedName>
</protein>
<evidence type="ECO:0000256" key="5">
    <source>
        <dbReference type="ARBA" id="ARBA00023002"/>
    </source>
</evidence>
<name>A0ABT4LP84_9PROT</name>
<evidence type="ECO:0000259" key="9">
    <source>
        <dbReference type="Pfam" id="PF01266"/>
    </source>
</evidence>
<evidence type="ECO:0000256" key="6">
    <source>
        <dbReference type="ARBA" id="ARBA00039101"/>
    </source>
</evidence>
<comment type="similarity">
    <text evidence="2">Belongs to the DAMOX/DASOX family.</text>
</comment>
<dbReference type="Gene3D" id="3.50.50.60">
    <property type="entry name" value="FAD/NAD(P)-binding domain"/>
    <property type="match status" value="1"/>
</dbReference>
<dbReference type="EC" id="1.4.3.3" evidence="6"/>
<dbReference type="PANTHER" id="PTHR11530">
    <property type="entry name" value="D-AMINO ACID OXIDASE"/>
    <property type="match status" value="1"/>
</dbReference>
<dbReference type="InterPro" id="IPR006076">
    <property type="entry name" value="FAD-dep_OxRdtase"/>
</dbReference>